<organism evidence="1 2">
    <name type="scientific">Trichonephila inaurata madagascariensis</name>
    <dbReference type="NCBI Taxonomy" id="2747483"/>
    <lineage>
        <taxon>Eukaryota</taxon>
        <taxon>Metazoa</taxon>
        <taxon>Ecdysozoa</taxon>
        <taxon>Arthropoda</taxon>
        <taxon>Chelicerata</taxon>
        <taxon>Arachnida</taxon>
        <taxon>Araneae</taxon>
        <taxon>Araneomorphae</taxon>
        <taxon>Entelegynae</taxon>
        <taxon>Araneoidea</taxon>
        <taxon>Nephilidae</taxon>
        <taxon>Trichonephila</taxon>
        <taxon>Trichonephila inaurata</taxon>
    </lineage>
</organism>
<keyword evidence="2" id="KW-1185">Reference proteome</keyword>
<keyword evidence="1" id="KW-0808">Transferase</keyword>
<protein>
    <submittedName>
        <fullName evidence="1">Reverse transcriptase domain-containing protein</fullName>
    </submittedName>
</protein>
<dbReference type="EMBL" id="BMAV01006639">
    <property type="protein sequence ID" value="GFY48719.1"/>
    <property type="molecule type" value="Genomic_DNA"/>
</dbReference>
<dbReference type="AlphaFoldDB" id="A0A8X6XA06"/>
<proteinExistence type="predicted"/>
<dbReference type="GO" id="GO:0003964">
    <property type="term" value="F:RNA-directed DNA polymerase activity"/>
    <property type="evidence" value="ECO:0007669"/>
    <property type="project" value="UniProtKB-KW"/>
</dbReference>
<sequence>MRTIFRLQETKLNQNLKLNVKGYTTIRKDRRGRRTLAFLVKTPTIKYKEITRAYNLPGDSRTEAHAINILLPKCSLTIINVYHSNNSEFDADLIKLLTSGVQKAAKLSIPRRKRRNDWVSYWKDHNIDALIHERDSACNDLEKNNNIENRRKFAGICHKVEEEITASKCEKWAAFCGSLDPRKDSQQWNVIKVLNSRSTQVNNRPTSNIIVSNGHKSKTYLEAANLLATHYEQASKLRFQNSDKKQKKSL</sequence>
<dbReference type="Proteomes" id="UP000886998">
    <property type="component" value="Unassembled WGS sequence"/>
</dbReference>
<evidence type="ECO:0000313" key="1">
    <source>
        <dbReference type="EMBL" id="GFY48719.1"/>
    </source>
</evidence>
<dbReference type="OrthoDB" id="7698997at2759"/>
<name>A0A8X6XA06_9ARAC</name>
<accession>A0A8X6XA06</accession>
<evidence type="ECO:0000313" key="2">
    <source>
        <dbReference type="Proteomes" id="UP000886998"/>
    </source>
</evidence>
<reference evidence="1" key="1">
    <citation type="submission" date="2020-08" db="EMBL/GenBank/DDBJ databases">
        <title>Multicomponent nature underlies the extraordinary mechanical properties of spider dragline silk.</title>
        <authorList>
            <person name="Kono N."/>
            <person name="Nakamura H."/>
            <person name="Mori M."/>
            <person name="Yoshida Y."/>
            <person name="Ohtoshi R."/>
            <person name="Malay A.D."/>
            <person name="Moran D.A.P."/>
            <person name="Tomita M."/>
            <person name="Numata K."/>
            <person name="Arakawa K."/>
        </authorList>
    </citation>
    <scope>NUCLEOTIDE SEQUENCE</scope>
</reference>
<comment type="caution">
    <text evidence="1">The sequence shown here is derived from an EMBL/GenBank/DDBJ whole genome shotgun (WGS) entry which is preliminary data.</text>
</comment>
<keyword evidence="1" id="KW-0548">Nucleotidyltransferase</keyword>
<dbReference type="InterPro" id="IPR036691">
    <property type="entry name" value="Endo/exonu/phosph_ase_sf"/>
</dbReference>
<dbReference type="Gene3D" id="3.60.10.10">
    <property type="entry name" value="Endonuclease/exonuclease/phosphatase"/>
    <property type="match status" value="1"/>
</dbReference>
<keyword evidence="1" id="KW-0695">RNA-directed DNA polymerase</keyword>
<gene>
    <name evidence="1" type="primary">DDZ39_07810</name>
    <name evidence="1" type="ORF">TNIN_1421</name>
</gene>